<keyword evidence="8" id="KW-1185">Reference proteome</keyword>
<keyword evidence="3 6" id="KW-0812">Transmembrane</keyword>
<comment type="caution">
    <text evidence="7">The sequence shown here is derived from an EMBL/GenBank/DDBJ whole genome shotgun (WGS) entry which is preliminary data.</text>
</comment>
<evidence type="ECO:0000256" key="4">
    <source>
        <dbReference type="ARBA" id="ARBA00022989"/>
    </source>
</evidence>
<keyword evidence="4 6" id="KW-1133">Transmembrane helix</keyword>
<dbReference type="InterPro" id="IPR036259">
    <property type="entry name" value="MFS_trans_sf"/>
</dbReference>
<dbReference type="Gene3D" id="1.20.1250.20">
    <property type="entry name" value="MFS general substrate transporter like domains"/>
    <property type="match status" value="1"/>
</dbReference>
<protein>
    <submittedName>
        <fullName evidence="7">Uncharacterized protein</fullName>
    </submittedName>
</protein>
<comment type="similarity">
    <text evidence="2">Belongs to the major facilitator superfamily. Proton-dependent oligopeptide transporter (POT/PTR) (TC 2.A.17) family.</text>
</comment>
<reference evidence="7 8" key="1">
    <citation type="submission" date="2023-04" db="EMBL/GenBank/DDBJ databases">
        <title>Genome of Basidiobolus ranarum AG-B5.</title>
        <authorList>
            <person name="Stajich J.E."/>
            <person name="Carter-House D."/>
            <person name="Gryganskyi A."/>
        </authorList>
    </citation>
    <scope>NUCLEOTIDE SEQUENCE [LARGE SCALE GENOMIC DNA]</scope>
    <source>
        <strain evidence="7 8">AG-B5</strain>
    </source>
</reference>
<name>A0ABR2WT62_9FUNG</name>
<dbReference type="Proteomes" id="UP001479436">
    <property type="component" value="Unassembled WGS sequence"/>
</dbReference>
<dbReference type="PANTHER" id="PTHR11654">
    <property type="entry name" value="OLIGOPEPTIDE TRANSPORTER-RELATED"/>
    <property type="match status" value="1"/>
</dbReference>
<feature type="non-terminal residue" evidence="7">
    <location>
        <position position="1"/>
    </location>
</feature>
<evidence type="ECO:0000313" key="8">
    <source>
        <dbReference type="Proteomes" id="UP001479436"/>
    </source>
</evidence>
<dbReference type="Pfam" id="PF00854">
    <property type="entry name" value="PTR2"/>
    <property type="match status" value="1"/>
</dbReference>
<evidence type="ECO:0000256" key="1">
    <source>
        <dbReference type="ARBA" id="ARBA00004141"/>
    </source>
</evidence>
<evidence type="ECO:0000256" key="3">
    <source>
        <dbReference type="ARBA" id="ARBA00022692"/>
    </source>
</evidence>
<evidence type="ECO:0000256" key="6">
    <source>
        <dbReference type="SAM" id="Phobius"/>
    </source>
</evidence>
<gene>
    <name evidence="7" type="ORF">K7432_007532</name>
</gene>
<dbReference type="SUPFAM" id="SSF103473">
    <property type="entry name" value="MFS general substrate transporter"/>
    <property type="match status" value="1"/>
</dbReference>
<organism evidence="7 8">
    <name type="scientific">Basidiobolus ranarum</name>
    <dbReference type="NCBI Taxonomy" id="34480"/>
    <lineage>
        <taxon>Eukaryota</taxon>
        <taxon>Fungi</taxon>
        <taxon>Fungi incertae sedis</taxon>
        <taxon>Zoopagomycota</taxon>
        <taxon>Entomophthoromycotina</taxon>
        <taxon>Basidiobolomycetes</taxon>
        <taxon>Basidiobolales</taxon>
        <taxon>Basidiobolaceae</taxon>
        <taxon>Basidiobolus</taxon>
    </lineage>
</organism>
<accession>A0ABR2WT62</accession>
<feature type="transmembrane region" description="Helical" evidence="6">
    <location>
        <begin position="52"/>
        <end position="72"/>
    </location>
</feature>
<dbReference type="InterPro" id="IPR000109">
    <property type="entry name" value="POT_fam"/>
</dbReference>
<evidence type="ECO:0000313" key="7">
    <source>
        <dbReference type="EMBL" id="KAK9764734.1"/>
    </source>
</evidence>
<keyword evidence="5 6" id="KW-0472">Membrane</keyword>
<comment type="subcellular location">
    <subcellularLocation>
        <location evidence="1">Membrane</location>
        <topology evidence="1">Multi-pass membrane protein</topology>
    </subcellularLocation>
</comment>
<proteinExistence type="inferred from homology"/>
<dbReference type="EMBL" id="JASJQH010000376">
    <property type="protein sequence ID" value="KAK9764734.1"/>
    <property type="molecule type" value="Genomic_DNA"/>
</dbReference>
<evidence type="ECO:0000256" key="2">
    <source>
        <dbReference type="ARBA" id="ARBA00005982"/>
    </source>
</evidence>
<feature type="transmembrane region" description="Helical" evidence="6">
    <location>
        <begin position="84"/>
        <end position="102"/>
    </location>
</feature>
<sequence length="126" mass="14396">NEVYRRQDLNLPKLNVWWQIPAYVLIALSEIFATITSLEYSYTHAPDSLKGLVSAMALLPNACAALITIFLTPISQDPYLTWNYGGIAIVAFIVGILFWWGFRHYDDIDEETKKDRAFSDLPPNKE</sequence>
<feature type="transmembrane region" description="Helical" evidence="6">
    <location>
        <begin position="20"/>
        <end position="40"/>
    </location>
</feature>
<evidence type="ECO:0000256" key="5">
    <source>
        <dbReference type="ARBA" id="ARBA00023136"/>
    </source>
</evidence>